<reference evidence="2" key="1">
    <citation type="submission" date="2022-02" db="EMBL/GenBank/DDBJ databases">
        <title>Crop Bioprotection Bacillus Genome Sequencing.</title>
        <authorList>
            <person name="Dunlap C."/>
        </authorList>
    </citation>
    <scope>NUCLEOTIDE SEQUENCE</scope>
    <source>
        <strain evidence="2">T20C14</strain>
    </source>
</reference>
<dbReference type="Proteomes" id="UP001066455">
    <property type="component" value="Unassembled WGS sequence"/>
</dbReference>
<gene>
    <name evidence="2" type="ORF">MOE73_19330</name>
</gene>
<sequence length="133" mass="15163">MITVKKSKLISLSAAAMLFAVPLSGCSSSASDRSQEVAEDQSIQKYDLVWFDYVNDSESDNAPLLKASYVKNGKEKTETFKKYVENVENVEQPYIKIRDHEAFIFRPPYIKYDQEPLEGVVKDKVEQKSSDEQ</sequence>
<dbReference type="AlphaFoldDB" id="A0AA90F0T4"/>
<organism evidence="2 3">
    <name type="scientific">Bacillus haynesii</name>
    <dbReference type="NCBI Taxonomy" id="1925021"/>
    <lineage>
        <taxon>Bacteria</taxon>
        <taxon>Bacillati</taxon>
        <taxon>Bacillota</taxon>
        <taxon>Bacilli</taxon>
        <taxon>Bacillales</taxon>
        <taxon>Bacillaceae</taxon>
        <taxon>Bacillus</taxon>
    </lineage>
</organism>
<evidence type="ECO:0000313" key="2">
    <source>
        <dbReference type="EMBL" id="MCY9282215.1"/>
    </source>
</evidence>
<evidence type="ECO:0000313" key="3">
    <source>
        <dbReference type="Proteomes" id="UP001066455"/>
    </source>
</evidence>
<feature type="signal peptide" evidence="1">
    <location>
        <begin position="1"/>
        <end position="30"/>
    </location>
</feature>
<evidence type="ECO:0008006" key="4">
    <source>
        <dbReference type="Google" id="ProtNLM"/>
    </source>
</evidence>
<proteinExistence type="predicted"/>
<comment type="caution">
    <text evidence="2">The sequence shown here is derived from an EMBL/GenBank/DDBJ whole genome shotgun (WGS) entry which is preliminary data.</text>
</comment>
<name>A0AA90F0T4_9BACI</name>
<accession>A0AA90F0T4</accession>
<feature type="chain" id="PRO_5041695233" description="Lipoprotein" evidence="1">
    <location>
        <begin position="31"/>
        <end position="133"/>
    </location>
</feature>
<dbReference type="RefSeq" id="WP_268306196.1">
    <property type="nucleotide sequence ID" value="NZ_JALAJL010000055.1"/>
</dbReference>
<keyword evidence="1" id="KW-0732">Signal</keyword>
<protein>
    <recommendedName>
        <fullName evidence="4">Lipoprotein</fullName>
    </recommendedName>
</protein>
<evidence type="ECO:0000256" key="1">
    <source>
        <dbReference type="SAM" id="SignalP"/>
    </source>
</evidence>
<dbReference type="EMBL" id="JALAXI010000019">
    <property type="protein sequence ID" value="MCY9282215.1"/>
    <property type="molecule type" value="Genomic_DNA"/>
</dbReference>